<dbReference type="GO" id="GO:0005634">
    <property type="term" value="C:nucleus"/>
    <property type="evidence" value="ECO:0007669"/>
    <property type="project" value="UniProtKB-SubCell"/>
</dbReference>
<dbReference type="Pfam" id="PF05044">
    <property type="entry name" value="HPD"/>
    <property type="match status" value="1"/>
</dbReference>
<dbReference type="GO" id="GO:0031016">
    <property type="term" value="P:pancreas development"/>
    <property type="evidence" value="ECO:0007669"/>
    <property type="project" value="UniProtKB-ARBA"/>
</dbReference>
<keyword evidence="6" id="KW-0539">Nucleus</keyword>
<evidence type="ECO:0000259" key="9">
    <source>
        <dbReference type="PROSITE" id="PS51818"/>
    </source>
</evidence>
<protein>
    <submittedName>
        <fullName evidence="10">Prospero homeobox protein 1</fullName>
    </submittedName>
</protein>
<sequence>MSFSGTNLKLERLEEQQLEGPGYQLSLQNQPRGCGDMAGPYPDSDLISQWLRRSVKAKLAEACDSGKSSQEDGEVPAKRGLDPEGAKDFAWAKRARVENIVCSISSSYRDGVLEEGGAGYSRSRRAQERSQLKQQLEKMREQVFQLQEKLCQIYSGVAQEEGSNVGAAWSQEPGRVGASTWRPERGSRHPGTLAEALKEELGAAMTQVVDTVMQVFARQQPPPEEPPCSYPSDQTEALPLVVRKSLPRAPPELVAGTFPRPMAVPPYLAAFKDRAAGEAYWEAVSLRTKLSSRHLLQPHCALFQLAGPTDRQLPKSQATETHQGLEPALYKPSISFSSQPQGREGLTPGHLKKAKLMFFYTRYPSSGTLKTYFSDVKFNRCITSQLIKWFSNFREFFYIQMEKFSRQALSDGVLSAEMLTVTRDSELARVLNQHYNKANDYEIPSKFLEVSQITLREFFSAISRGCDADPSWKKSIYKVICKLECDIPDAFKSPHGLPDTVHE</sequence>
<dbReference type="InterPro" id="IPR009057">
    <property type="entry name" value="Homeodomain-like_sf"/>
</dbReference>
<keyword evidence="2" id="KW-0805">Transcription regulation</keyword>
<keyword evidence="11" id="KW-1185">Reference proteome</keyword>
<evidence type="ECO:0000313" key="11">
    <source>
        <dbReference type="Proteomes" id="UP000297703"/>
    </source>
</evidence>
<keyword evidence="3 10" id="KW-0238">DNA-binding</keyword>
<dbReference type="Proteomes" id="UP000297703">
    <property type="component" value="Unassembled WGS sequence"/>
</dbReference>
<evidence type="ECO:0000256" key="1">
    <source>
        <dbReference type="ARBA" id="ARBA00004123"/>
    </source>
</evidence>
<dbReference type="PANTHER" id="PTHR12198">
    <property type="entry name" value="HOMEOBOX PROTEIN PROSPERO/PROX-1/CEH-26"/>
    <property type="match status" value="1"/>
</dbReference>
<dbReference type="GO" id="GO:0035295">
    <property type="term" value="P:tube development"/>
    <property type="evidence" value="ECO:0007669"/>
    <property type="project" value="UniProtKB-ARBA"/>
</dbReference>
<evidence type="ECO:0000256" key="8">
    <source>
        <dbReference type="SAM" id="MobiDB-lite"/>
    </source>
</evidence>
<dbReference type="GO" id="GO:0060042">
    <property type="term" value="P:retina morphogenesis in camera-type eye"/>
    <property type="evidence" value="ECO:0007669"/>
    <property type="project" value="UniProtKB-ARBA"/>
</dbReference>
<evidence type="ECO:0000256" key="3">
    <source>
        <dbReference type="ARBA" id="ARBA00023125"/>
    </source>
</evidence>
<keyword evidence="4 10" id="KW-0371">Homeobox</keyword>
<dbReference type="FunFam" id="1.10.10.500:FF:000001">
    <property type="entry name" value="Prospero homeobox protein 1"/>
    <property type="match status" value="1"/>
</dbReference>
<feature type="region of interest" description="Disordered" evidence="8">
    <location>
        <begin position="168"/>
        <end position="189"/>
    </location>
</feature>
<dbReference type="GO" id="GO:0000978">
    <property type="term" value="F:RNA polymerase II cis-regulatory region sequence-specific DNA binding"/>
    <property type="evidence" value="ECO:0007669"/>
    <property type="project" value="TreeGrafter"/>
</dbReference>
<dbReference type="Gene3D" id="1.10.10.500">
    <property type="entry name" value="Homeo-prospero domain"/>
    <property type="match status" value="1"/>
</dbReference>
<comment type="caution">
    <text evidence="10">The sequence shown here is derived from an EMBL/GenBank/DDBJ whole genome shotgun (WGS) entry which is preliminary data.</text>
</comment>
<reference evidence="10 11" key="1">
    <citation type="submission" date="2019-04" db="EMBL/GenBank/DDBJ databases">
        <title>Draft genome of the big-headed turtle Platysternon megacephalum.</title>
        <authorList>
            <person name="Gong S."/>
        </authorList>
    </citation>
    <scope>NUCLEOTIDE SEQUENCE [LARGE SCALE GENOMIC DNA]</scope>
    <source>
        <strain evidence="10">DO16091913</strain>
        <tissue evidence="10">Muscle</tissue>
    </source>
</reference>
<evidence type="ECO:0000256" key="6">
    <source>
        <dbReference type="ARBA" id="ARBA00023242"/>
    </source>
</evidence>
<dbReference type="GO" id="GO:0005737">
    <property type="term" value="C:cytoplasm"/>
    <property type="evidence" value="ECO:0007669"/>
    <property type="project" value="UniProtKB-ARBA"/>
</dbReference>
<evidence type="ECO:0000256" key="2">
    <source>
        <dbReference type="ARBA" id="ARBA00023015"/>
    </source>
</evidence>
<dbReference type="GO" id="GO:0007417">
    <property type="term" value="P:central nervous system development"/>
    <property type="evidence" value="ECO:0007669"/>
    <property type="project" value="UniProtKB-ARBA"/>
</dbReference>
<dbReference type="GO" id="GO:0048598">
    <property type="term" value="P:embryonic morphogenesis"/>
    <property type="evidence" value="ECO:0007669"/>
    <property type="project" value="UniProtKB-ARBA"/>
</dbReference>
<evidence type="ECO:0000256" key="5">
    <source>
        <dbReference type="ARBA" id="ARBA00023163"/>
    </source>
</evidence>
<evidence type="ECO:0000256" key="4">
    <source>
        <dbReference type="ARBA" id="ARBA00023155"/>
    </source>
</evidence>
<dbReference type="GO" id="GO:0048646">
    <property type="term" value="P:anatomical structure formation involved in morphogenesis"/>
    <property type="evidence" value="ECO:0007669"/>
    <property type="project" value="UniProtKB-ARBA"/>
</dbReference>
<accession>A0A4D9F228</accession>
<dbReference type="PROSITE" id="PS51818">
    <property type="entry name" value="HOMEO_PROSPERO"/>
    <property type="match status" value="1"/>
</dbReference>
<feature type="region of interest" description="Disordered" evidence="8">
    <location>
        <begin position="62"/>
        <end position="83"/>
    </location>
</feature>
<organism evidence="10 11">
    <name type="scientific">Platysternon megacephalum</name>
    <name type="common">big-headed turtle</name>
    <dbReference type="NCBI Taxonomy" id="55544"/>
    <lineage>
        <taxon>Eukaryota</taxon>
        <taxon>Metazoa</taxon>
        <taxon>Chordata</taxon>
        <taxon>Craniata</taxon>
        <taxon>Vertebrata</taxon>
        <taxon>Euteleostomi</taxon>
        <taxon>Archelosauria</taxon>
        <taxon>Testudinata</taxon>
        <taxon>Testudines</taxon>
        <taxon>Cryptodira</taxon>
        <taxon>Durocryptodira</taxon>
        <taxon>Testudinoidea</taxon>
        <taxon>Platysternidae</taxon>
        <taxon>Platysternon</taxon>
    </lineage>
</organism>
<dbReference type="SUPFAM" id="SSF46689">
    <property type="entry name" value="Homeodomain-like"/>
    <property type="match status" value="1"/>
</dbReference>
<dbReference type="InterPro" id="IPR039350">
    <property type="entry name" value="Prospero_homeodomain"/>
</dbReference>
<gene>
    <name evidence="10" type="ORF">DR999_PMT04637</name>
</gene>
<dbReference type="GO" id="GO:0001945">
    <property type="term" value="P:lymph vessel development"/>
    <property type="evidence" value="ECO:0007669"/>
    <property type="project" value="UniProtKB-ARBA"/>
</dbReference>
<dbReference type="InterPro" id="IPR023082">
    <property type="entry name" value="Homeo_prospero_dom"/>
</dbReference>
<dbReference type="GO" id="GO:0000981">
    <property type="term" value="F:DNA-binding transcription factor activity, RNA polymerase II-specific"/>
    <property type="evidence" value="ECO:0007669"/>
    <property type="project" value="TreeGrafter"/>
</dbReference>
<dbReference type="PANTHER" id="PTHR12198:SF0">
    <property type="entry name" value="HOMEOBOX PROTEIN PROSPERO"/>
    <property type="match status" value="1"/>
</dbReference>
<dbReference type="InterPro" id="IPR037131">
    <property type="entry name" value="Homeo_prospero_dom_sf"/>
</dbReference>
<keyword evidence="7" id="KW-0175">Coiled coil</keyword>
<feature type="domain" description="Prospero" evidence="9">
    <location>
        <begin position="343"/>
        <end position="501"/>
    </location>
</feature>
<dbReference type="OrthoDB" id="10038576at2759"/>
<evidence type="ECO:0000313" key="10">
    <source>
        <dbReference type="EMBL" id="TFK12190.1"/>
    </source>
</evidence>
<evidence type="ECO:0000256" key="7">
    <source>
        <dbReference type="SAM" id="Coils"/>
    </source>
</evidence>
<dbReference type="AlphaFoldDB" id="A0A4D9F228"/>
<name>A0A4D9F228_9SAUR</name>
<keyword evidence="5" id="KW-0804">Transcription</keyword>
<dbReference type="GO" id="GO:0070309">
    <property type="term" value="P:lens fiber cell morphogenesis"/>
    <property type="evidence" value="ECO:0007669"/>
    <property type="project" value="UniProtKB-ARBA"/>
</dbReference>
<dbReference type="EMBL" id="QXTE01000025">
    <property type="protein sequence ID" value="TFK12190.1"/>
    <property type="molecule type" value="Genomic_DNA"/>
</dbReference>
<comment type="subcellular location">
    <subcellularLocation>
        <location evidence="1">Nucleus</location>
    </subcellularLocation>
</comment>
<feature type="coiled-coil region" evidence="7">
    <location>
        <begin position="122"/>
        <end position="149"/>
    </location>
</feature>
<dbReference type="GO" id="GO:0070365">
    <property type="term" value="P:hepatocyte differentiation"/>
    <property type="evidence" value="ECO:0007669"/>
    <property type="project" value="UniProtKB-ARBA"/>
</dbReference>
<reference evidence="10 11" key="2">
    <citation type="submission" date="2019-04" db="EMBL/GenBank/DDBJ databases">
        <title>The genome sequence of big-headed turtle.</title>
        <authorList>
            <person name="Gong S."/>
        </authorList>
    </citation>
    <scope>NUCLEOTIDE SEQUENCE [LARGE SCALE GENOMIC DNA]</scope>
    <source>
        <strain evidence="10">DO16091913</strain>
        <tissue evidence="10">Muscle</tissue>
    </source>
</reference>
<proteinExistence type="predicted"/>